<protein>
    <submittedName>
        <fullName evidence="1">Uncharacterized protein</fullName>
    </submittedName>
</protein>
<organism evidence="1">
    <name type="scientific">Tolypothrix bouteillei VB521301</name>
    <dbReference type="NCBI Taxonomy" id="1479485"/>
    <lineage>
        <taxon>Bacteria</taxon>
        <taxon>Bacillati</taxon>
        <taxon>Cyanobacteriota</taxon>
        <taxon>Cyanophyceae</taxon>
        <taxon>Nostocales</taxon>
        <taxon>Tolypothrichaceae</taxon>
        <taxon>Tolypothrix</taxon>
    </lineage>
</organism>
<dbReference type="STRING" id="1479485.DA73_0225495"/>
<sequence>MDESGRVKLFNLGRYSTTQIDHAIALNALKVMKPEGRAVLILGGKLGGDAERSSRYNSRSSRAFYFTLYQEYNVIHHFSIWGDLYRRQGAGFMGSIDGFKKGSFYCRKIRRNSKGLNFNHV</sequence>
<reference evidence="1" key="1">
    <citation type="journal article" date="2015" name="Genome Announc.">
        <title>Draft Genome Sequence of Tolypothrix boutellei Strain VB521301.</title>
        <authorList>
            <person name="Chandrababunaidu M.M."/>
            <person name="Singh D."/>
            <person name="Sen D."/>
            <person name="Bhan S."/>
            <person name="Das S."/>
            <person name="Gupta A."/>
            <person name="Adhikary S.P."/>
            <person name="Tripathy S."/>
        </authorList>
    </citation>
    <scope>NUCLEOTIDE SEQUENCE</scope>
    <source>
        <strain evidence="1">VB521301</strain>
    </source>
</reference>
<evidence type="ECO:0000313" key="1">
    <source>
        <dbReference type="EMBL" id="KIE09682.1"/>
    </source>
</evidence>
<name>A0A0C1N4W2_9CYAN</name>
<comment type="caution">
    <text evidence="1">The sequence shown here is derived from an EMBL/GenBank/DDBJ whole genome shotgun (WGS) entry which is preliminary data.</text>
</comment>
<accession>A0A0C1N4W2</accession>
<gene>
    <name evidence="1" type="ORF">DA73_0225495</name>
</gene>
<dbReference type="AlphaFoldDB" id="A0A0C1N4W2"/>
<proteinExistence type="predicted"/>
<dbReference type="EMBL" id="JHEG02000054">
    <property type="protein sequence ID" value="KIE09682.1"/>
    <property type="molecule type" value="Genomic_DNA"/>
</dbReference>